<evidence type="ECO:0000313" key="2">
    <source>
        <dbReference type="EMBL" id="JAG32549.1"/>
    </source>
</evidence>
<reference evidence="2" key="2">
    <citation type="submission" date="2014-07" db="EMBL/GenBank/DDBJ databases">
        <authorList>
            <person name="Hull J."/>
        </authorList>
    </citation>
    <scope>NUCLEOTIDE SEQUENCE</scope>
</reference>
<reference evidence="2" key="1">
    <citation type="journal article" date="2014" name="PLoS ONE">
        <title>Transcriptome-Based Identification of ABC Transporters in the Western Tarnished Plant Bug Lygus hesperus.</title>
        <authorList>
            <person name="Hull J.J."/>
            <person name="Chaney K."/>
            <person name="Geib S.M."/>
            <person name="Fabrick J.A."/>
            <person name="Brent C.S."/>
            <person name="Walsh D."/>
            <person name="Lavine L.C."/>
        </authorList>
    </citation>
    <scope>NUCLEOTIDE SEQUENCE</scope>
</reference>
<evidence type="ECO:0000313" key="3">
    <source>
        <dbReference type="EMBL" id="JAG51295.1"/>
    </source>
</evidence>
<feature type="region of interest" description="Disordered" evidence="1">
    <location>
        <begin position="112"/>
        <end position="152"/>
    </location>
</feature>
<gene>
    <name evidence="2" type="primary">cplA</name>
    <name evidence="2" type="ORF">CM83_100620</name>
</gene>
<keyword evidence="2" id="KW-0645">Protease</keyword>
<dbReference type="EMBL" id="GBRD01014531">
    <property type="protein sequence ID" value="JAG51295.1"/>
    <property type="molecule type" value="Transcribed_RNA"/>
</dbReference>
<reference evidence="3" key="3">
    <citation type="submission" date="2014-09" db="EMBL/GenBank/DDBJ databases">
        <authorList>
            <person name="Magalhaes I.L.F."/>
            <person name="Oliveira U."/>
            <person name="Santos F.R."/>
            <person name="Vidigal T.H.D.A."/>
            <person name="Brescovit A.D."/>
            <person name="Santos A.J."/>
        </authorList>
    </citation>
    <scope>NUCLEOTIDE SEQUENCE</scope>
</reference>
<dbReference type="EMBL" id="GBHO01011055">
    <property type="protein sequence ID" value="JAG32549.1"/>
    <property type="molecule type" value="Transcribed_RNA"/>
</dbReference>
<dbReference type="GO" id="GO:0006508">
    <property type="term" value="P:proteolysis"/>
    <property type="evidence" value="ECO:0007669"/>
    <property type="project" value="UniProtKB-KW"/>
</dbReference>
<sequence length="152" mass="17611">MELVPVNSLQLKTDDEVENQDNEVNLTEKEKRRLDILLQEETPGLHVDPTILHRLNNIDRELNVLRGERLKESGNKRNSSAEDEDALEICEDGWDETQNRLDKIEKTLAQMQQERTTNQRQRLLPLREAKSRPNYCAEVNAIPEESPAENAQ</sequence>
<name>A0A0A9YK49_LYGHE</name>
<dbReference type="AlphaFoldDB" id="A0A0A9YK49"/>
<organism evidence="2">
    <name type="scientific">Lygus hesperus</name>
    <name type="common">Western plant bug</name>
    <dbReference type="NCBI Taxonomy" id="30085"/>
    <lineage>
        <taxon>Eukaryota</taxon>
        <taxon>Metazoa</taxon>
        <taxon>Ecdysozoa</taxon>
        <taxon>Arthropoda</taxon>
        <taxon>Hexapoda</taxon>
        <taxon>Insecta</taxon>
        <taxon>Pterygota</taxon>
        <taxon>Neoptera</taxon>
        <taxon>Paraneoptera</taxon>
        <taxon>Hemiptera</taxon>
        <taxon>Heteroptera</taxon>
        <taxon>Panheteroptera</taxon>
        <taxon>Cimicomorpha</taxon>
        <taxon>Miridae</taxon>
        <taxon>Mirini</taxon>
        <taxon>Lygus</taxon>
    </lineage>
</organism>
<dbReference type="GO" id="GO:0008233">
    <property type="term" value="F:peptidase activity"/>
    <property type="evidence" value="ECO:0007669"/>
    <property type="project" value="UniProtKB-KW"/>
</dbReference>
<protein>
    <submittedName>
        <fullName evidence="2">Putative calpain-like cysteine protease A</fullName>
    </submittedName>
</protein>
<accession>A0A0A9YK49</accession>
<feature type="compositionally biased region" description="Polar residues" evidence="1">
    <location>
        <begin position="112"/>
        <end position="121"/>
    </location>
</feature>
<proteinExistence type="predicted"/>
<evidence type="ECO:0000256" key="1">
    <source>
        <dbReference type="SAM" id="MobiDB-lite"/>
    </source>
</evidence>
<keyword evidence="2" id="KW-0378">Hydrolase</keyword>